<proteinExistence type="predicted"/>
<gene>
    <name evidence="8" type="ORF">K0M31_010795</name>
</gene>
<keyword evidence="6" id="KW-0325">Glycoprotein</keyword>
<evidence type="ECO:0000256" key="5">
    <source>
        <dbReference type="ARBA" id="ARBA00023170"/>
    </source>
</evidence>
<dbReference type="SUPFAM" id="SSF53822">
    <property type="entry name" value="Periplasmic binding protein-like I"/>
    <property type="match status" value="1"/>
</dbReference>
<evidence type="ECO:0000256" key="4">
    <source>
        <dbReference type="ARBA" id="ARBA00023136"/>
    </source>
</evidence>
<dbReference type="InterPro" id="IPR028082">
    <property type="entry name" value="Peripla_BP_I"/>
</dbReference>
<evidence type="ECO:0000256" key="2">
    <source>
        <dbReference type="ARBA" id="ARBA00022692"/>
    </source>
</evidence>
<evidence type="ECO:0000256" key="3">
    <source>
        <dbReference type="ARBA" id="ARBA00022989"/>
    </source>
</evidence>
<dbReference type="PRINTS" id="PR00248">
    <property type="entry name" value="GPCRMGR"/>
</dbReference>
<dbReference type="Gene3D" id="3.40.50.2300">
    <property type="match status" value="2"/>
</dbReference>
<keyword evidence="2" id="KW-0812">Transmembrane</keyword>
<keyword evidence="9" id="KW-1185">Reference proteome</keyword>
<protein>
    <recommendedName>
        <fullName evidence="7">Receptor ligand binding region domain-containing protein</fullName>
    </recommendedName>
</protein>
<evidence type="ECO:0000313" key="9">
    <source>
        <dbReference type="Proteomes" id="UP001177670"/>
    </source>
</evidence>
<dbReference type="Pfam" id="PF01094">
    <property type="entry name" value="ANF_receptor"/>
    <property type="match status" value="1"/>
</dbReference>
<comment type="subcellular location">
    <subcellularLocation>
        <location evidence="1">Membrane</location>
        <topology evidence="1">Multi-pass membrane protein</topology>
    </subcellularLocation>
</comment>
<dbReference type="GO" id="GO:0016020">
    <property type="term" value="C:membrane"/>
    <property type="evidence" value="ECO:0007669"/>
    <property type="project" value="UniProtKB-SubCell"/>
</dbReference>
<name>A0AA40FKV8_9HYME</name>
<dbReference type="PANTHER" id="PTHR24060">
    <property type="entry name" value="METABOTROPIC GLUTAMATE RECEPTOR"/>
    <property type="match status" value="1"/>
</dbReference>
<evidence type="ECO:0000256" key="1">
    <source>
        <dbReference type="ARBA" id="ARBA00004141"/>
    </source>
</evidence>
<dbReference type="GO" id="GO:0004930">
    <property type="term" value="F:G protein-coupled receptor activity"/>
    <property type="evidence" value="ECO:0007669"/>
    <property type="project" value="InterPro"/>
</dbReference>
<reference evidence="8" key="1">
    <citation type="submission" date="2021-10" db="EMBL/GenBank/DDBJ databases">
        <title>Melipona bicolor Genome sequencing and assembly.</title>
        <authorList>
            <person name="Araujo N.S."/>
            <person name="Arias M.C."/>
        </authorList>
    </citation>
    <scope>NUCLEOTIDE SEQUENCE</scope>
    <source>
        <strain evidence="8">USP_2M_L1-L4_2017</strain>
        <tissue evidence="8">Whole body</tissue>
    </source>
</reference>
<dbReference type="EMBL" id="JAHYIQ010000028">
    <property type="protein sequence ID" value="KAK1121010.1"/>
    <property type="molecule type" value="Genomic_DNA"/>
</dbReference>
<comment type="caution">
    <text evidence="8">The sequence shown here is derived from an EMBL/GenBank/DDBJ whole genome shotgun (WGS) entry which is preliminary data.</text>
</comment>
<organism evidence="8 9">
    <name type="scientific">Melipona bicolor</name>
    <dbReference type="NCBI Taxonomy" id="60889"/>
    <lineage>
        <taxon>Eukaryota</taxon>
        <taxon>Metazoa</taxon>
        <taxon>Ecdysozoa</taxon>
        <taxon>Arthropoda</taxon>
        <taxon>Hexapoda</taxon>
        <taxon>Insecta</taxon>
        <taxon>Pterygota</taxon>
        <taxon>Neoptera</taxon>
        <taxon>Endopterygota</taxon>
        <taxon>Hymenoptera</taxon>
        <taxon>Apocrita</taxon>
        <taxon>Aculeata</taxon>
        <taxon>Apoidea</taxon>
        <taxon>Anthophila</taxon>
        <taxon>Apidae</taxon>
        <taxon>Melipona</taxon>
    </lineage>
</organism>
<dbReference type="Proteomes" id="UP001177670">
    <property type="component" value="Unassembled WGS sequence"/>
</dbReference>
<keyword evidence="4" id="KW-0472">Membrane</keyword>
<dbReference type="InterPro" id="IPR000337">
    <property type="entry name" value="GPCR_3"/>
</dbReference>
<dbReference type="InterPro" id="IPR050726">
    <property type="entry name" value="mGluR"/>
</dbReference>
<evidence type="ECO:0000313" key="8">
    <source>
        <dbReference type="EMBL" id="KAK1121010.1"/>
    </source>
</evidence>
<keyword evidence="3" id="KW-1133">Transmembrane helix</keyword>
<evidence type="ECO:0000259" key="7">
    <source>
        <dbReference type="Pfam" id="PF01094"/>
    </source>
</evidence>
<accession>A0AA40FKV8</accession>
<dbReference type="AlphaFoldDB" id="A0AA40FKV8"/>
<dbReference type="InterPro" id="IPR001828">
    <property type="entry name" value="ANF_lig-bd_rcpt"/>
</dbReference>
<feature type="domain" description="Receptor ligand binding region" evidence="7">
    <location>
        <begin position="3"/>
        <end position="59"/>
    </location>
</feature>
<sequence length="68" mass="7954">MPVSFFSTSPELSNKQRFEYFTRTIPSDHYQVQAMVDIVLDIGWSYVSIIYEESNYGIKVRLSPPEMD</sequence>
<evidence type="ECO:0000256" key="6">
    <source>
        <dbReference type="ARBA" id="ARBA00023180"/>
    </source>
</evidence>
<keyword evidence="5" id="KW-0675">Receptor</keyword>